<accession>A0A3S3Z3Y0</accession>
<keyword evidence="4" id="KW-1185">Reference proteome</keyword>
<dbReference type="AlphaFoldDB" id="A0A3S3Z3Y0"/>
<organism evidence="3 4">
    <name type="scientific">Mucilaginibacter gilvus</name>
    <dbReference type="NCBI Taxonomy" id="2305909"/>
    <lineage>
        <taxon>Bacteria</taxon>
        <taxon>Pseudomonadati</taxon>
        <taxon>Bacteroidota</taxon>
        <taxon>Sphingobacteriia</taxon>
        <taxon>Sphingobacteriales</taxon>
        <taxon>Sphingobacteriaceae</taxon>
        <taxon>Mucilaginibacter</taxon>
    </lineage>
</organism>
<dbReference type="InterPro" id="IPR035163">
    <property type="entry name" value="Pom"/>
</dbReference>
<evidence type="ECO:0000256" key="1">
    <source>
        <dbReference type="SAM" id="SignalP"/>
    </source>
</evidence>
<evidence type="ECO:0000313" key="3">
    <source>
        <dbReference type="EMBL" id="RWY52549.1"/>
    </source>
</evidence>
<dbReference type="SUPFAM" id="SSF69917">
    <property type="entry name" value="OMPT-like"/>
    <property type="match status" value="1"/>
</dbReference>
<dbReference type="OrthoDB" id="5566985at2"/>
<reference evidence="3 4" key="1">
    <citation type="submission" date="2019-01" db="EMBL/GenBank/DDBJ databases">
        <title>Mucilaginibacter antarcticum sp. nov., isolated from antarctic soil.</title>
        <authorList>
            <person name="Yan Y.-Q."/>
            <person name="Du Z.-J."/>
        </authorList>
    </citation>
    <scope>NUCLEOTIDE SEQUENCE [LARGE SCALE GENOMIC DNA]</scope>
    <source>
        <strain evidence="3 4">F01003</strain>
    </source>
</reference>
<evidence type="ECO:0000259" key="2">
    <source>
        <dbReference type="Pfam" id="PF17251"/>
    </source>
</evidence>
<dbReference type="EMBL" id="SBIW01000004">
    <property type="protein sequence ID" value="RWY52549.1"/>
    <property type="molecule type" value="Genomic_DNA"/>
</dbReference>
<sequence length="296" mass="32947">MRRLFVTGFCVLLSTALLQAQSLQKKLQLSLSTGYQREDLKWSIAGNLDGQNPNIYSELRWIKIGGQSVAASLQWNFWNKLLLMGNYQRVSIKSGTVRDNDYSGDNRTNPAYNQLFDADKGFTRDIAFGLGYKLIDKEKFSLTPYAGYGTSKQSLYLLDRSGQYADLNSTYETNWKGPFVKAIAAAKVAKKFTATATIAYHQSDYNSKADWNLIPTFQHPVSYRHTAKGYGVSADASLAYGITKNLVVNLGGGYFTWQTGEGIDELFLSSGGSEKTQLNGVDRKGYKLSVGLMLNY</sequence>
<keyword evidence="1" id="KW-0732">Signal</keyword>
<evidence type="ECO:0000313" key="4">
    <source>
        <dbReference type="Proteomes" id="UP000286701"/>
    </source>
</evidence>
<dbReference type="Proteomes" id="UP000286701">
    <property type="component" value="Unassembled WGS sequence"/>
</dbReference>
<comment type="caution">
    <text evidence="3">The sequence shown here is derived from an EMBL/GenBank/DDBJ whole genome shotgun (WGS) entry which is preliminary data.</text>
</comment>
<protein>
    <recommendedName>
        <fullName evidence="2">Protochlamydia outer membrane protein domain-containing protein</fullName>
    </recommendedName>
</protein>
<dbReference type="RefSeq" id="WP_128534136.1">
    <property type="nucleotide sequence ID" value="NZ_SBIW01000004.1"/>
</dbReference>
<feature type="signal peptide" evidence="1">
    <location>
        <begin position="1"/>
        <end position="20"/>
    </location>
</feature>
<dbReference type="InterPro" id="IPR020080">
    <property type="entry name" value="OM_adhesin/peptidase_omptin"/>
</dbReference>
<feature type="chain" id="PRO_5018760186" description="Protochlamydia outer membrane protein domain-containing protein" evidence="1">
    <location>
        <begin position="21"/>
        <end position="296"/>
    </location>
</feature>
<dbReference type="Pfam" id="PF17251">
    <property type="entry name" value="Pom"/>
    <property type="match status" value="1"/>
</dbReference>
<dbReference type="GO" id="GO:0004190">
    <property type="term" value="F:aspartic-type endopeptidase activity"/>
    <property type="evidence" value="ECO:0007669"/>
    <property type="project" value="InterPro"/>
</dbReference>
<proteinExistence type="predicted"/>
<feature type="domain" description="Protochlamydia outer membrane protein" evidence="2">
    <location>
        <begin position="31"/>
        <end position="292"/>
    </location>
</feature>
<dbReference type="Gene3D" id="2.40.128.90">
    <property type="entry name" value="OMPT-like"/>
    <property type="match status" value="1"/>
</dbReference>
<name>A0A3S3Z3Y0_9SPHI</name>
<gene>
    <name evidence="3" type="ORF">EPL05_11655</name>
</gene>
<dbReference type="InterPro" id="IPR053724">
    <property type="entry name" value="OMP_A26_sf"/>
</dbReference>